<dbReference type="InterPro" id="IPR011899">
    <property type="entry name" value="Glutaredoxin_euk/vir"/>
</dbReference>
<keyword evidence="3" id="KW-0813">Transport</keyword>
<dbReference type="NCBIfam" id="TIGR02180">
    <property type="entry name" value="GRX_euk"/>
    <property type="match status" value="1"/>
</dbReference>
<dbReference type="PRINTS" id="PR00160">
    <property type="entry name" value="GLUTAREDOXIN"/>
</dbReference>
<protein>
    <recommendedName>
        <fullName evidence="2">glutathione peroxidase</fullName>
        <ecNumber evidence="2">1.11.1.9</ecNumber>
    </recommendedName>
</protein>
<evidence type="ECO:0000313" key="9">
    <source>
        <dbReference type="EMBL" id="KAJ3744444.1"/>
    </source>
</evidence>
<dbReference type="InterPro" id="IPR002109">
    <property type="entry name" value="Glutaredoxin"/>
</dbReference>
<dbReference type="Pfam" id="PF00462">
    <property type="entry name" value="Glutaredoxin"/>
    <property type="match status" value="1"/>
</dbReference>
<dbReference type="AlphaFoldDB" id="A0A9W8P0L4"/>
<proteinExistence type="predicted"/>
<sequence>MFSRILTPAYRLFKTSATQPSTLKLVESAISENSVTIFSKTTCPFCSATKSLFSDKFPKVSVKVLELDLLEDGSAIQSYLAQKTGQNTVPNVFINSRHIGGNDSTQAAYQSGRLSSMLKV</sequence>
<evidence type="ECO:0000256" key="6">
    <source>
        <dbReference type="ARBA" id="ARBA00023284"/>
    </source>
</evidence>
<comment type="catalytic activity">
    <reaction evidence="1">
        <text>2 glutathione + H2O2 = glutathione disulfide + 2 H2O</text>
        <dbReference type="Rhea" id="RHEA:16833"/>
        <dbReference type="ChEBI" id="CHEBI:15377"/>
        <dbReference type="ChEBI" id="CHEBI:16240"/>
        <dbReference type="ChEBI" id="CHEBI:57925"/>
        <dbReference type="ChEBI" id="CHEBI:58297"/>
        <dbReference type="EC" id="1.11.1.9"/>
    </reaction>
</comment>
<evidence type="ECO:0000256" key="1">
    <source>
        <dbReference type="ARBA" id="ARBA00000217"/>
    </source>
</evidence>
<dbReference type="PROSITE" id="PS51354">
    <property type="entry name" value="GLUTAREDOXIN_2"/>
    <property type="match status" value="1"/>
</dbReference>
<reference evidence="9 10" key="1">
    <citation type="journal article" date="2023" name="Proc. Natl. Acad. Sci. U.S.A.">
        <title>A global phylogenomic analysis of the shiitake genus Lentinula.</title>
        <authorList>
            <person name="Sierra-Patev S."/>
            <person name="Min B."/>
            <person name="Naranjo-Ortiz M."/>
            <person name="Looney B."/>
            <person name="Konkel Z."/>
            <person name="Slot J.C."/>
            <person name="Sakamoto Y."/>
            <person name="Steenwyk J.L."/>
            <person name="Rokas A."/>
            <person name="Carro J."/>
            <person name="Camarero S."/>
            <person name="Ferreira P."/>
            <person name="Molpeceres G."/>
            <person name="Ruiz-Duenas F.J."/>
            <person name="Serrano A."/>
            <person name="Henrissat B."/>
            <person name="Drula E."/>
            <person name="Hughes K.W."/>
            <person name="Mata J.L."/>
            <person name="Ishikawa N.K."/>
            <person name="Vargas-Isla R."/>
            <person name="Ushijima S."/>
            <person name="Smith C.A."/>
            <person name="Donoghue J."/>
            <person name="Ahrendt S."/>
            <person name="Andreopoulos W."/>
            <person name="He G."/>
            <person name="LaButti K."/>
            <person name="Lipzen A."/>
            <person name="Ng V."/>
            <person name="Riley R."/>
            <person name="Sandor L."/>
            <person name="Barry K."/>
            <person name="Martinez A.T."/>
            <person name="Xiao Y."/>
            <person name="Gibbons J.G."/>
            <person name="Terashima K."/>
            <person name="Grigoriev I.V."/>
            <person name="Hibbett D."/>
        </authorList>
    </citation>
    <scope>NUCLEOTIDE SEQUENCE [LARGE SCALE GENOMIC DNA]</scope>
    <source>
        <strain evidence="9 10">TFB7810</strain>
    </source>
</reference>
<dbReference type="EMBL" id="JANVFU010000007">
    <property type="protein sequence ID" value="KAJ3744444.1"/>
    <property type="molecule type" value="Genomic_DNA"/>
</dbReference>
<comment type="caution">
    <text evidence="9">The sequence shown here is derived from an EMBL/GenBank/DDBJ whole genome shotgun (WGS) entry which is preliminary data.</text>
</comment>
<comment type="catalytic activity">
    <reaction evidence="7">
        <text>1-chloro-2,4-dinitrobenzene + glutathione = 2,4-dinitrophenyl-S-glutathione + chloride + H(+)</text>
        <dbReference type="Rhea" id="RHEA:51220"/>
        <dbReference type="ChEBI" id="CHEBI:15378"/>
        <dbReference type="ChEBI" id="CHEBI:17996"/>
        <dbReference type="ChEBI" id="CHEBI:34718"/>
        <dbReference type="ChEBI" id="CHEBI:57925"/>
        <dbReference type="ChEBI" id="CHEBI:133977"/>
        <dbReference type="EC" id="2.5.1.18"/>
    </reaction>
</comment>
<dbReference type="SUPFAM" id="SSF52833">
    <property type="entry name" value="Thioredoxin-like"/>
    <property type="match status" value="1"/>
</dbReference>
<dbReference type="InterPro" id="IPR036249">
    <property type="entry name" value="Thioredoxin-like_sf"/>
</dbReference>
<dbReference type="CDD" id="cd03419">
    <property type="entry name" value="GRX_GRXh_1_2_like"/>
    <property type="match status" value="1"/>
</dbReference>
<accession>A0A9W8P0L4</accession>
<dbReference type="EC" id="1.11.1.9" evidence="2"/>
<dbReference type="InterPro" id="IPR011767">
    <property type="entry name" value="GLR_AS"/>
</dbReference>
<feature type="domain" description="Glutaredoxin" evidence="8">
    <location>
        <begin position="35"/>
        <end position="99"/>
    </location>
</feature>
<evidence type="ECO:0000256" key="5">
    <source>
        <dbReference type="ARBA" id="ARBA00023157"/>
    </source>
</evidence>
<evidence type="ECO:0000256" key="2">
    <source>
        <dbReference type="ARBA" id="ARBA00012310"/>
    </source>
</evidence>
<keyword evidence="6" id="KW-0676">Redox-active center</keyword>
<evidence type="ECO:0000256" key="3">
    <source>
        <dbReference type="ARBA" id="ARBA00022448"/>
    </source>
</evidence>
<name>A0A9W8P0L4_9AGAR</name>
<dbReference type="GO" id="GO:0015038">
    <property type="term" value="F:glutathione disulfide oxidoreductase activity"/>
    <property type="evidence" value="ECO:0007669"/>
    <property type="project" value="TreeGrafter"/>
</dbReference>
<keyword evidence="5" id="KW-1015">Disulfide bond</keyword>
<dbReference type="GO" id="GO:0004602">
    <property type="term" value="F:glutathione peroxidase activity"/>
    <property type="evidence" value="ECO:0007669"/>
    <property type="project" value="UniProtKB-EC"/>
</dbReference>
<dbReference type="PANTHER" id="PTHR45694:SF18">
    <property type="entry name" value="GLUTAREDOXIN-1-RELATED"/>
    <property type="match status" value="1"/>
</dbReference>
<dbReference type="FunFam" id="3.40.30.10:FF:000026">
    <property type="entry name" value="Glutaredoxin 2"/>
    <property type="match status" value="1"/>
</dbReference>
<evidence type="ECO:0000256" key="7">
    <source>
        <dbReference type="ARBA" id="ARBA00035808"/>
    </source>
</evidence>
<keyword evidence="10" id="KW-1185">Reference proteome</keyword>
<dbReference type="PROSITE" id="PS00195">
    <property type="entry name" value="GLUTAREDOXIN_1"/>
    <property type="match status" value="1"/>
</dbReference>
<dbReference type="GO" id="GO:0005737">
    <property type="term" value="C:cytoplasm"/>
    <property type="evidence" value="ECO:0007669"/>
    <property type="project" value="TreeGrafter"/>
</dbReference>
<gene>
    <name evidence="9" type="ORF">DFH05DRAFT_1525473</name>
</gene>
<dbReference type="Gene3D" id="3.40.30.10">
    <property type="entry name" value="Glutaredoxin"/>
    <property type="match status" value="1"/>
</dbReference>
<dbReference type="GO" id="GO:0034599">
    <property type="term" value="P:cellular response to oxidative stress"/>
    <property type="evidence" value="ECO:0007669"/>
    <property type="project" value="TreeGrafter"/>
</dbReference>
<keyword evidence="4" id="KW-0249">Electron transport</keyword>
<dbReference type="Proteomes" id="UP001142393">
    <property type="component" value="Unassembled WGS sequence"/>
</dbReference>
<evidence type="ECO:0000259" key="8">
    <source>
        <dbReference type="Pfam" id="PF00462"/>
    </source>
</evidence>
<dbReference type="PANTHER" id="PTHR45694">
    <property type="entry name" value="GLUTAREDOXIN 2"/>
    <property type="match status" value="1"/>
</dbReference>
<organism evidence="9 10">
    <name type="scientific">Lentinula detonsa</name>
    <dbReference type="NCBI Taxonomy" id="2804962"/>
    <lineage>
        <taxon>Eukaryota</taxon>
        <taxon>Fungi</taxon>
        <taxon>Dikarya</taxon>
        <taxon>Basidiomycota</taxon>
        <taxon>Agaricomycotina</taxon>
        <taxon>Agaricomycetes</taxon>
        <taxon>Agaricomycetidae</taxon>
        <taxon>Agaricales</taxon>
        <taxon>Marasmiineae</taxon>
        <taxon>Omphalotaceae</taxon>
        <taxon>Lentinula</taxon>
    </lineage>
</organism>
<evidence type="ECO:0000313" key="10">
    <source>
        <dbReference type="Proteomes" id="UP001142393"/>
    </source>
</evidence>
<evidence type="ECO:0000256" key="4">
    <source>
        <dbReference type="ARBA" id="ARBA00022982"/>
    </source>
</evidence>
<dbReference type="InterPro" id="IPR014025">
    <property type="entry name" value="Glutaredoxin_subgr"/>
</dbReference>
<dbReference type="GO" id="GO:0004364">
    <property type="term" value="F:glutathione transferase activity"/>
    <property type="evidence" value="ECO:0007669"/>
    <property type="project" value="UniProtKB-EC"/>
</dbReference>